<evidence type="ECO:0000256" key="5">
    <source>
        <dbReference type="SAM" id="MobiDB-lite"/>
    </source>
</evidence>
<dbReference type="PANTHER" id="PTHR43731">
    <property type="entry name" value="RHOMBOID PROTEASE"/>
    <property type="match status" value="1"/>
</dbReference>
<dbReference type="Proteomes" id="UP001501523">
    <property type="component" value="Unassembled WGS sequence"/>
</dbReference>
<dbReference type="GO" id="GO:0006508">
    <property type="term" value="P:proteolysis"/>
    <property type="evidence" value="ECO:0007669"/>
    <property type="project" value="UniProtKB-KW"/>
</dbReference>
<evidence type="ECO:0000313" key="9">
    <source>
        <dbReference type="Proteomes" id="UP001501523"/>
    </source>
</evidence>
<feature type="compositionally biased region" description="Basic and acidic residues" evidence="5">
    <location>
        <begin position="239"/>
        <end position="256"/>
    </location>
</feature>
<name>A0ABN1IER9_9GAMM</name>
<dbReference type="SUPFAM" id="SSF144091">
    <property type="entry name" value="Rhomboid-like"/>
    <property type="match status" value="1"/>
</dbReference>
<evidence type="ECO:0000256" key="1">
    <source>
        <dbReference type="ARBA" id="ARBA00004141"/>
    </source>
</evidence>
<feature type="transmembrane region" description="Helical" evidence="6">
    <location>
        <begin position="103"/>
        <end position="120"/>
    </location>
</feature>
<keyword evidence="9" id="KW-1185">Reference proteome</keyword>
<feature type="region of interest" description="Disordered" evidence="5">
    <location>
        <begin position="237"/>
        <end position="264"/>
    </location>
</feature>
<comment type="caution">
    <text evidence="8">The sequence shown here is derived from an EMBL/GenBank/DDBJ whole genome shotgun (WGS) entry which is preliminary data.</text>
</comment>
<dbReference type="Gene3D" id="1.20.1540.10">
    <property type="entry name" value="Rhomboid-like"/>
    <property type="match status" value="1"/>
</dbReference>
<keyword evidence="8" id="KW-0378">Hydrolase</keyword>
<feature type="transmembrane region" description="Helical" evidence="6">
    <location>
        <begin position="79"/>
        <end position="96"/>
    </location>
</feature>
<feature type="transmembrane region" description="Helical" evidence="6">
    <location>
        <begin position="126"/>
        <end position="145"/>
    </location>
</feature>
<proteinExistence type="predicted"/>
<evidence type="ECO:0000256" key="2">
    <source>
        <dbReference type="ARBA" id="ARBA00022692"/>
    </source>
</evidence>
<keyword evidence="3 6" id="KW-1133">Transmembrane helix</keyword>
<gene>
    <name evidence="8" type="ORF">GCM10009105_12950</name>
</gene>
<accession>A0ABN1IER9</accession>
<dbReference type="InterPro" id="IPR035952">
    <property type="entry name" value="Rhomboid-like_sf"/>
</dbReference>
<sequence>MDMARPIPEPTRTAVAHDRQRVRYAVLGAAALLAGVWIAWIAAWLLGWSLDDLGIEPRRLHGLIGVLTAPFAHASFEHLMSNTLPLALLATLTLYCYPRAARLALPLIWVLSGLGVWLFARDSVHVGASGIAHGLMLFLFVMGLIRRDRLAVVTSLVVFFLYGGMLLSVLPREQNVSFEYHLAGALAGVLAAFLLHARDPLPPRKRYSWEDDDATAAMVDDELELPHAHDVPVLWQRTPADDRHGRVIKFRPRDPGDSPPPTVH</sequence>
<dbReference type="Pfam" id="PF01694">
    <property type="entry name" value="Rhomboid"/>
    <property type="match status" value="1"/>
</dbReference>
<protein>
    <submittedName>
        <fullName evidence="8">Rhomboid family intramembrane serine protease</fullName>
    </submittedName>
</protein>
<evidence type="ECO:0000256" key="4">
    <source>
        <dbReference type="ARBA" id="ARBA00023136"/>
    </source>
</evidence>
<reference evidence="8 9" key="1">
    <citation type="journal article" date="2019" name="Int. J. Syst. Evol. Microbiol.">
        <title>The Global Catalogue of Microorganisms (GCM) 10K type strain sequencing project: providing services to taxonomists for standard genome sequencing and annotation.</title>
        <authorList>
            <consortium name="The Broad Institute Genomics Platform"/>
            <consortium name="The Broad Institute Genome Sequencing Center for Infectious Disease"/>
            <person name="Wu L."/>
            <person name="Ma J."/>
        </authorList>
    </citation>
    <scope>NUCLEOTIDE SEQUENCE [LARGE SCALE GENOMIC DNA]</scope>
    <source>
        <strain evidence="8 9">JCM 15421</strain>
    </source>
</reference>
<keyword evidence="8" id="KW-0645">Protease</keyword>
<dbReference type="RefSeq" id="WP_379988729.1">
    <property type="nucleotide sequence ID" value="NZ_JBHSMO010000003.1"/>
</dbReference>
<comment type="subcellular location">
    <subcellularLocation>
        <location evidence="1">Membrane</location>
        <topology evidence="1">Multi-pass membrane protein</topology>
    </subcellularLocation>
</comment>
<feature type="domain" description="Peptidase S54 rhomboid" evidence="7">
    <location>
        <begin position="64"/>
        <end position="197"/>
    </location>
</feature>
<keyword evidence="2 6" id="KW-0812">Transmembrane</keyword>
<dbReference type="InterPro" id="IPR050925">
    <property type="entry name" value="Rhomboid_protease_S54"/>
</dbReference>
<dbReference type="GO" id="GO:0008233">
    <property type="term" value="F:peptidase activity"/>
    <property type="evidence" value="ECO:0007669"/>
    <property type="project" value="UniProtKB-KW"/>
</dbReference>
<dbReference type="EMBL" id="BAAAEU010000006">
    <property type="protein sequence ID" value="GAA0711187.1"/>
    <property type="molecule type" value="Genomic_DNA"/>
</dbReference>
<dbReference type="InterPro" id="IPR022764">
    <property type="entry name" value="Peptidase_S54_rhomboid_dom"/>
</dbReference>
<evidence type="ECO:0000259" key="7">
    <source>
        <dbReference type="Pfam" id="PF01694"/>
    </source>
</evidence>
<evidence type="ECO:0000256" key="3">
    <source>
        <dbReference type="ARBA" id="ARBA00022989"/>
    </source>
</evidence>
<feature type="transmembrane region" description="Helical" evidence="6">
    <location>
        <begin position="180"/>
        <end position="197"/>
    </location>
</feature>
<dbReference type="PANTHER" id="PTHR43731:SF9">
    <property type="entry name" value="SLR1461 PROTEIN"/>
    <property type="match status" value="1"/>
</dbReference>
<keyword evidence="4 6" id="KW-0472">Membrane</keyword>
<feature type="transmembrane region" description="Helical" evidence="6">
    <location>
        <begin position="150"/>
        <end position="168"/>
    </location>
</feature>
<organism evidence="8 9">
    <name type="scientific">Dokdonella soli</name>
    <dbReference type="NCBI Taxonomy" id="529810"/>
    <lineage>
        <taxon>Bacteria</taxon>
        <taxon>Pseudomonadati</taxon>
        <taxon>Pseudomonadota</taxon>
        <taxon>Gammaproteobacteria</taxon>
        <taxon>Lysobacterales</taxon>
        <taxon>Rhodanobacteraceae</taxon>
        <taxon>Dokdonella</taxon>
    </lineage>
</organism>
<feature type="transmembrane region" description="Helical" evidence="6">
    <location>
        <begin position="21"/>
        <end position="46"/>
    </location>
</feature>
<evidence type="ECO:0000256" key="6">
    <source>
        <dbReference type="SAM" id="Phobius"/>
    </source>
</evidence>
<evidence type="ECO:0000313" key="8">
    <source>
        <dbReference type="EMBL" id="GAA0711187.1"/>
    </source>
</evidence>